<name>A0A6I9QHV7_ELAGV</name>
<evidence type="ECO:0000313" key="4">
    <source>
        <dbReference type="RefSeq" id="XP_010908931.1"/>
    </source>
</evidence>
<proteinExistence type="predicted"/>
<dbReference type="PANTHER" id="PTHR38926:SF2">
    <property type="entry name" value="F-BOX_LRR-REPEAT PROTEIN 21-RELATED"/>
    <property type="match status" value="1"/>
</dbReference>
<dbReference type="RefSeq" id="XP_010908931.1">
    <property type="nucleotide sequence ID" value="XM_010910629.2"/>
</dbReference>
<protein>
    <submittedName>
        <fullName evidence="4">F-box protein At4g02760</fullName>
    </submittedName>
</protein>
<evidence type="ECO:0000256" key="1">
    <source>
        <dbReference type="SAM" id="MobiDB-lite"/>
    </source>
</evidence>
<feature type="domain" description="F-box" evidence="2">
    <location>
        <begin position="216"/>
        <end position="258"/>
    </location>
</feature>
<keyword evidence="3" id="KW-1185">Reference proteome</keyword>
<evidence type="ECO:0000313" key="3">
    <source>
        <dbReference type="Proteomes" id="UP000504607"/>
    </source>
</evidence>
<dbReference type="OrthoDB" id="10257471at2759"/>
<dbReference type="InterPro" id="IPR036047">
    <property type="entry name" value="F-box-like_dom_sf"/>
</dbReference>
<dbReference type="PANTHER" id="PTHR38926">
    <property type="entry name" value="F-BOX DOMAIN CONTAINING PROTEIN, EXPRESSED"/>
    <property type="match status" value="1"/>
</dbReference>
<dbReference type="SUPFAM" id="SSF52047">
    <property type="entry name" value="RNI-like"/>
    <property type="match status" value="1"/>
</dbReference>
<reference evidence="4" key="1">
    <citation type="submission" date="2025-08" db="UniProtKB">
        <authorList>
            <consortium name="RefSeq"/>
        </authorList>
    </citation>
    <scope>IDENTIFICATION</scope>
</reference>
<dbReference type="SUPFAM" id="SSF81383">
    <property type="entry name" value="F-box domain"/>
    <property type="match status" value="1"/>
</dbReference>
<dbReference type="Gene3D" id="1.20.1280.50">
    <property type="match status" value="1"/>
</dbReference>
<feature type="region of interest" description="Disordered" evidence="1">
    <location>
        <begin position="87"/>
        <end position="136"/>
    </location>
</feature>
<dbReference type="InterPro" id="IPR001810">
    <property type="entry name" value="F-box_dom"/>
</dbReference>
<accession>A0A6I9QHV7</accession>
<gene>
    <name evidence="4" type="primary">LOC105035183</name>
</gene>
<dbReference type="AlphaFoldDB" id="A0A6I9QHV7"/>
<feature type="region of interest" description="Disordered" evidence="1">
    <location>
        <begin position="294"/>
        <end position="321"/>
    </location>
</feature>
<dbReference type="GeneID" id="105035183"/>
<dbReference type="InParanoid" id="A0A6I9QHV7"/>
<dbReference type="InterPro" id="IPR032675">
    <property type="entry name" value="LRR_dom_sf"/>
</dbReference>
<organism evidence="3 4">
    <name type="scientific">Elaeis guineensis var. tenera</name>
    <name type="common">Oil palm</name>
    <dbReference type="NCBI Taxonomy" id="51953"/>
    <lineage>
        <taxon>Eukaryota</taxon>
        <taxon>Viridiplantae</taxon>
        <taxon>Streptophyta</taxon>
        <taxon>Embryophyta</taxon>
        <taxon>Tracheophyta</taxon>
        <taxon>Spermatophyta</taxon>
        <taxon>Magnoliopsida</taxon>
        <taxon>Liliopsida</taxon>
        <taxon>Arecaceae</taxon>
        <taxon>Arecoideae</taxon>
        <taxon>Cocoseae</taxon>
        <taxon>Elaeidinae</taxon>
        <taxon>Elaeis</taxon>
    </lineage>
</organism>
<evidence type="ECO:0000259" key="2">
    <source>
        <dbReference type="Pfam" id="PF12937"/>
    </source>
</evidence>
<sequence length="637" mass="69831">MLNQTIFCITGGVQQLKRILIDVNQPTFAVYEERRENISLARIHHCIYFEICADVPIESRVDGRSSNTFGSVLRSYILRRATRSAKGSLSRLFHPRPSPPPVVNGPPSSSPPPPPPSSSSSVPKRPCPRDPLAAGGPRVPSDLAAMDCLLEAFLSLSDPSLALDLSLDRLIGSRVLESDKDRAIEGAIRVGSALLEAAKRSARKRAINHNSASWPLPADLTIKVFSMLDTWSLCHAAAACSMFNKCATDPLCYANIDLTAALPKANNMVVSTMIQRAGKNLQSLKLGVRPSPTSTAEFSQPMSTSTKHSIDTFGLPWNEKRPRPRRESSVLTRSCLLALSVDGGASGALLRRLHLYNIDKMDNSALCTALVACQSLLDLELIGLHVELRRTLDVVSTHCHSIERLFFESSDTGRDDSLKSPTCIGLVNGCPNLTTLALRGFKLHDHKVRILLKGFRSLKFVDFSTSYSITGMFLRNLGNGTNPLALEVLILRDCLHLKEVEVSRFLSAVLDGDFKTLRYLDISNKDGLSANNDWNYRCYNPSAIPISRVLKERPDICLMANFPPEGSFIDIEHFSDSEISSSTSFQMMAAAVFGSYSTSSSDSSYSSDPGSGNEDVHDVNFAFYGADSYDEMEFQLA</sequence>
<dbReference type="Pfam" id="PF12937">
    <property type="entry name" value="F-box-like"/>
    <property type="match status" value="1"/>
</dbReference>
<dbReference type="Gene3D" id="3.80.10.10">
    <property type="entry name" value="Ribonuclease Inhibitor"/>
    <property type="match status" value="1"/>
</dbReference>
<feature type="compositionally biased region" description="Polar residues" evidence="1">
    <location>
        <begin position="294"/>
        <end position="307"/>
    </location>
</feature>
<dbReference type="KEGG" id="egu:105035183"/>
<feature type="compositionally biased region" description="Pro residues" evidence="1">
    <location>
        <begin position="96"/>
        <end position="117"/>
    </location>
</feature>
<dbReference type="Proteomes" id="UP000504607">
    <property type="component" value="Unplaced"/>
</dbReference>